<name>A0A6H1ZP53_9ZZZZ</name>
<dbReference type="EMBL" id="MT144741">
    <property type="protein sequence ID" value="QJH98569.1"/>
    <property type="molecule type" value="Genomic_DNA"/>
</dbReference>
<evidence type="ECO:0000313" key="2">
    <source>
        <dbReference type="EMBL" id="QJA99501.1"/>
    </source>
</evidence>
<accession>A0A6H1ZP53</accession>
<dbReference type="EMBL" id="MT143654">
    <property type="protein sequence ID" value="QJA99501.1"/>
    <property type="molecule type" value="Genomic_DNA"/>
</dbReference>
<protein>
    <submittedName>
        <fullName evidence="1">Uncharacterized protein</fullName>
    </submittedName>
</protein>
<evidence type="ECO:0000313" key="3">
    <source>
        <dbReference type="EMBL" id="QJB03382.1"/>
    </source>
</evidence>
<sequence>MNHRYVELQGLTTLADGDITTIDLDMADPISELLLDLRVTHGAGADSTEHNIKCFTKIEIVDGSDVLFSLDGIEAQALDIYHSGIHPRGGWFNYLVTTESDAQVALSFGRYLWDEMFALDPSKFGNPQLRITFSTSAGGMNVSAGKLSVLAALFDEKVISPAGFFMTKEIKRWTTVASAHVYTDLPRDFPYRKLLLQSRYADNPPHWCFANIKLASDQDKKVIIDGEFRDLLFGMARENAFIEEMMTTGGQVSKATKHCTPTMDVMGIGTQWRDDTDGGDVATYAGDGGNYEYYCELAQNTVHHIKGWSPHGTIAIPFGKQDEPDDWFNVSAVGNLKLDITDGIAGSTSKIFIQQYRTY</sequence>
<evidence type="ECO:0000313" key="1">
    <source>
        <dbReference type="EMBL" id="QJA49087.1"/>
    </source>
</evidence>
<gene>
    <name evidence="2" type="ORF">MM171A00981_0002</name>
    <name evidence="3" type="ORF">MM171B00756_0002</name>
    <name evidence="1" type="ORF">TM448A01226_0002</name>
    <name evidence="4" type="ORF">TM448B01341_0002</name>
</gene>
<evidence type="ECO:0000313" key="4">
    <source>
        <dbReference type="EMBL" id="QJH98569.1"/>
    </source>
</evidence>
<proteinExistence type="predicted"/>
<dbReference type="AlphaFoldDB" id="A0A6H1ZP53"/>
<organism evidence="1">
    <name type="scientific">viral metagenome</name>
    <dbReference type="NCBI Taxonomy" id="1070528"/>
    <lineage>
        <taxon>unclassified sequences</taxon>
        <taxon>metagenomes</taxon>
        <taxon>organismal metagenomes</taxon>
    </lineage>
</organism>
<dbReference type="EMBL" id="MT144117">
    <property type="protein sequence ID" value="QJA49087.1"/>
    <property type="molecule type" value="Genomic_DNA"/>
</dbReference>
<reference evidence="1" key="1">
    <citation type="submission" date="2020-03" db="EMBL/GenBank/DDBJ databases">
        <title>The deep terrestrial virosphere.</title>
        <authorList>
            <person name="Holmfeldt K."/>
            <person name="Nilsson E."/>
            <person name="Simone D."/>
            <person name="Lopez-Fernandez M."/>
            <person name="Wu X."/>
            <person name="de Brujin I."/>
            <person name="Lundin D."/>
            <person name="Andersson A."/>
            <person name="Bertilsson S."/>
            <person name="Dopson M."/>
        </authorList>
    </citation>
    <scope>NUCLEOTIDE SEQUENCE</scope>
    <source>
        <strain evidence="2">MM171A00981</strain>
        <strain evidence="3">MM171B00756</strain>
        <strain evidence="1">TM448A01226</strain>
        <strain evidence="4">TM448B01341</strain>
    </source>
</reference>
<dbReference type="EMBL" id="MT143843">
    <property type="protein sequence ID" value="QJB03382.1"/>
    <property type="molecule type" value="Genomic_DNA"/>
</dbReference>